<gene>
    <name evidence="1" type="ORF">HAX54_034318</name>
</gene>
<reference evidence="1 2" key="1">
    <citation type="journal article" date="2021" name="BMC Genomics">
        <title>Datura genome reveals duplications of psychoactive alkaloid biosynthetic genes and high mutation rate following tissue culture.</title>
        <authorList>
            <person name="Rajewski A."/>
            <person name="Carter-House D."/>
            <person name="Stajich J."/>
            <person name="Litt A."/>
        </authorList>
    </citation>
    <scope>NUCLEOTIDE SEQUENCE [LARGE SCALE GENOMIC DNA]</scope>
    <source>
        <strain evidence="1">AR-01</strain>
    </source>
</reference>
<evidence type="ECO:0000313" key="2">
    <source>
        <dbReference type="Proteomes" id="UP000823775"/>
    </source>
</evidence>
<keyword evidence="2" id="KW-1185">Reference proteome</keyword>
<organism evidence="1 2">
    <name type="scientific">Datura stramonium</name>
    <name type="common">Jimsonweed</name>
    <name type="synonym">Common thornapple</name>
    <dbReference type="NCBI Taxonomy" id="4076"/>
    <lineage>
        <taxon>Eukaryota</taxon>
        <taxon>Viridiplantae</taxon>
        <taxon>Streptophyta</taxon>
        <taxon>Embryophyta</taxon>
        <taxon>Tracheophyta</taxon>
        <taxon>Spermatophyta</taxon>
        <taxon>Magnoliopsida</taxon>
        <taxon>eudicotyledons</taxon>
        <taxon>Gunneridae</taxon>
        <taxon>Pentapetalae</taxon>
        <taxon>asterids</taxon>
        <taxon>lamiids</taxon>
        <taxon>Solanales</taxon>
        <taxon>Solanaceae</taxon>
        <taxon>Solanoideae</taxon>
        <taxon>Datureae</taxon>
        <taxon>Datura</taxon>
    </lineage>
</organism>
<dbReference type="EMBL" id="JACEIK010004429">
    <property type="protein sequence ID" value="MCD9645434.1"/>
    <property type="molecule type" value="Genomic_DNA"/>
</dbReference>
<name>A0ABS8VF06_DATST</name>
<accession>A0ABS8VF06</accession>
<proteinExistence type="predicted"/>
<sequence>MREAALLQRYAWGATALLQLNYRHEALAFLGRGRREVPKHWRTHTREATLPRAMEGTRQLPSPRIGMCYAALDAAVPRGDAARSFQRQKNGFIHQLGRGN</sequence>
<comment type="caution">
    <text evidence="1">The sequence shown here is derived from an EMBL/GenBank/DDBJ whole genome shotgun (WGS) entry which is preliminary data.</text>
</comment>
<evidence type="ECO:0000313" key="1">
    <source>
        <dbReference type="EMBL" id="MCD9645434.1"/>
    </source>
</evidence>
<protein>
    <submittedName>
        <fullName evidence="1">Uncharacterized protein</fullName>
    </submittedName>
</protein>
<dbReference type="Proteomes" id="UP000823775">
    <property type="component" value="Unassembled WGS sequence"/>
</dbReference>